<organism evidence="1 2">
    <name type="scientific">Lunatimonas lonarensis</name>
    <dbReference type="NCBI Taxonomy" id="1232681"/>
    <lineage>
        <taxon>Bacteria</taxon>
        <taxon>Pseudomonadati</taxon>
        <taxon>Bacteroidota</taxon>
        <taxon>Cytophagia</taxon>
        <taxon>Cytophagales</taxon>
        <taxon>Cyclobacteriaceae</taxon>
    </lineage>
</organism>
<proteinExistence type="predicted"/>
<gene>
    <name evidence="1" type="ORF">ADIS_1593</name>
</gene>
<protein>
    <submittedName>
        <fullName evidence="1">Uncharacterized protein</fullName>
    </submittedName>
</protein>
<name>R7ZUQ1_9BACT</name>
<evidence type="ECO:0000313" key="1">
    <source>
        <dbReference type="EMBL" id="EON77880.1"/>
    </source>
</evidence>
<evidence type="ECO:0000313" key="2">
    <source>
        <dbReference type="Proteomes" id="UP000013909"/>
    </source>
</evidence>
<dbReference type="Proteomes" id="UP000013909">
    <property type="component" value="Unassembled WGS sequence"/>
</dbReference>
<accession>R7ZUQ1</accession>
<dbReference type="EMBL" id="AQHR01000048">
    <property type="protein sequence ID" value="EON77880.1"/>
    <property type="molecule type" value="Genomic_DNA"/>
</dbReference>
<comment type="caution">
    <text evidence="1">The sequence shown here is derived from an EMBL/GenBank/DDBJ whole genome shotgun (WGS) entry which is preliminary data.</text>
</comment>
<reference evidence="1 2" key="1">
    <citation type="submission" date="2013-02" db="EMBL/GenBank/DDBJ databases">
        <title>A novel strain isolated from Lonar lake, Maharashtra, India.</title>
        <authorList>
            <person name="Singh A."/>
        </authorList>
    </citation>
    <scope>NUCLEOTIDE SEQUENCE [LARGE SCALE GENOMIC DNA]</scope>
    <source>
        <strain evidence="1 2">AK24</strain>
    </source>
</reference>
<keyword evidence="2" id="KW-1185">Reference proteome</keyword>
<sequence>MLIGIISDFNKEGAFSGFTWNVVSPALVDFSYGITIVRYGFVLV</sequence>
<dbReference type="AlphaFoldDB" id="R7ZUQ1"/>